<comment type="similarity">
    <text evidence="1">Belongs to the SEC8 family.</text>
</comment>
<dbReference type="GO" id="GO:0006612">
    <property type="term" value="P:protein targeting to membrane"/>
    <property type="evidence" value="ECO:0007669"/>
    <property type="project" value="UniProtKB-UniRule"/>
</dbReference>
<evidence type="ECO:0000313" key="4">
    <source>
        <dbReference type="Proteomes" id="UP000694549"/>
    </source>
</evidence>
<evidence type="ECO:0000313" key="3">
    <source>
        <dbReference type="Ensembl" id="ENSAZOP00000018214.1"/>
    </source>
</evidence>
<feature type="transmembrane region" description="Helical" evidence="2">
    <location>
        <begin position="51"/>
        <end position="75"/>
    </location>
</feature>
<sequence>MLNVEAENLQAIKQNSLKFGGIWLFPKRIMCRVWILTSSSFCRFSFSSHRVCLTSCWCFMDILMATLFFLMVTIFSTPHASLHGLSGLPQCWCLALGCRDWKCNTNTFNYVIEPHCILPFVFSRFIKEIEHAMELGPAKQCPLREFLTMYIKNIFLNQVLAEINKEIEGVTKASDPLKILANADTMKILGVQRPLLQSTVIVEKTVQDLMNLMHDLSAYSDQFLNMVCVKLQEYKDTCTLAYRYGIVQSDEKLVISASWAKDDDISRLLKSLPNWSNMAQPKQLRPKREEEEDFIRAAFGKESEVLIGNLGDKLIPQQEILRDVSDLKALANMHESLEWLAGRTKAAFSSLSATQTMSPGQDSHASMEHLPASEQILQTLSELAKSFQEMADRCLLVLHLEVRVHCFHYLIPLAKQGNYAIVANVESMDYDPLVVRLNKDISAIEEAMSASLQQHKFQYIFEGLGHLISCILINGAHYFKRISESGIKKMCRNIFILQQNLTNITMSREADLDFARQYYEMLYNTADELLNLVVDQGVKYTELEYIYALNLLHRSQTGVGDQTTQNMRLQRLKEIICEQAAIKQATKDKKITTV</sequence>
<dbReference type="PANTHER" id="PTHR14146:SF0">
    <property type="entry name" value="EXOCYST COMPLEX COMPONENT 4"/>
    <property type="match status" value="1"/>
</dbReference>
<dbReference type="InterPro" id="IPR039682">
    <property type="entry name" value="Sec8/EXOC4"/>
</dbReference>
<keyword evidence="2" id="KW-0472">Membrane</keyword>
<dbReference type="GO" id="GO:0090522">
    <property type="term" value="P:vesicle tethering involved in exocytosis"/>
    <property type="evidence" value="ECO:0007669"/>
    <property type="project" value="UniProtKB-UniRule"/>
</dbReference>
<evidence type="ECO:0000256" key="1">
    <source>
        <dbReference type="RuleBase" id="RU367079"/>
    </source>
</evidence>
<dbReference type="GO" id="GO:0006893">
    <property type="term" value="P:Golgi to plasma membrane transport"/>
    <property type="evidence" value="ECO:0007669"/>
    <property type="project" value="TreeGrafter"/>
</dbReference>
<reference evidence="3" key="2">
    <citation type="submission" date="2025-09" db="UniProtKB">
        <authorList>
            <consortium name="Ensembl"/>
        </authorList>
    </citation>
    <scope>IDENTIFICATION</scope>
</reference>
<evidence type="ECO:0000256" key="2">
    <source>
        <dbReference type="SAM" id="Phobius"/>
    </source>
</evidence>
<comment type="function">
    <text evidence="1">Component of the exocyst complex involved in the docking of exocytic vesicles with fusion sites on the plasma membrane.</text>
</comment>
<organism evidence="3 4">
    <name type="scientific">Anas zonorhyncha</name>
    <name type="common">Eastern spot-billed duck</name>
    <dbReference type="NCBI Taxonomy" id="75864"/>
    <lineage>
        <taxon>Eukaryota</taxon>
        <taxon>Metazoa</taxon>
        <taxon>Chordata</taxon>
        <taxon>Craniata</taxon>
        <taxon>Vertebrata</taxon>
        <taxon>Euteleostomi</taxon>
        <taxon>Archelosauria</taxon>
        <taxon>Archosauria</taxon>
        <taxon>Dinosauria</taxon>
        <taxon>Saurischia</taxon>
        <taxon>Theropoda</taxon>
        <taxon>Coelurosauria</taxon>
        <taxon>Aves</taxon>
        <taxon>Neognathae</taxon>
        <taxon>Galloanserae</taxon>
        <taxon>Anseriformes</taxon>
        <taxon>Anatidae</taxon>
        <taxon>Anatinae</taxon>
        <taxon>Anas</taxon>
    </lineage>
</organism>
<dbReference type="PANTHER" id="PTHR14146">
    <property type="entry name" value="EXOCYST COMPLEX COMPONENT 4"/>
    <property type="match status" value="1"/>
</dbReference>
<dbReference type="GO" id="GO:0007268">
    <property type="term" value="P:chemical synaptic transmission"/>
    <property type="evidence" value="ECO:0007669"/>
    <property type="project" value="TreeGrafter"/>
</dbReference>
<dbReference type="GO" id="GO:0015031">
    <property type="term" value="P:protein transport"/>
    <property type="evidence" value="ECO:0007669"/>
    <property type="project" value="UniProtKB-KW"/>
</dbReference>
<dbReference type="GO" id="GO:0032584">
    <property type="term" value="C:growth cone membrane"/>
    <property type="evidence" value="ECO:0007669"/>
    <property type="project" value="TreeGrafter"/>
</dbReference>
<dbReference type="Ensembl" id="ENSAZOT00000019574.1">
    <property type="protein sequence ID" value="ENSAZOP00000018214.1"/>
    <property type="gene ID" value="ENSAZOG00000011792.1"/>
</dbReference>
<keyword evidence="4" id="KW-1185">Reference proteome</keyword>
<protein>
    <recommendedName>
        <fullName evidence="1">Exocyst complex component Sec8</fullName>
    </recommendedName>
</protein>
<accession>A0A8B9V960</accession>
<name>A0A8B9V960_9AVES</name>
<dbReference type="Proteomes" id="UP000694549">
    <property type="component" value="Unplaced"/>
</dbReference>
<dbReference type="GO" id="GO:0045202">
    <property type="term" value="C:synapse"/>
    <property type="evidence" value="ECO:0007669"/>
    <property type="project" value="TreeGrafter"/>
</dbReference>
<keyword evidence="1" id="KW-0268">Exocytosis</keyword>
<keyword evidence="1" id="KW-0813">Transport</keyword>
<dbReference type="AlphaFoldDB" id="A0A8B9V960"/>
<keyword evidence="2" id="KW-0812">Transmembrane</keyword>
<keyword evidence="2" id="KW-1133">Transmembrane helix</keyword>
<proteinExistence type="inferred from homology"/>
<keyword evidence="1" id="KW-0653">Protein transport</keyword>
<dbReference type="GO" id="GO:0000145">
    <property type="term" value="C:exocyst"/>
    <property type="evidence" value="ECO:0007669"/>
    <property type="project" value="UniProtKB-UniRule"/>
</dbReference>
<reference evidence="3" key="1">
    <citation type="submission" date="2025-08" db="UniProtKB">
        <authorList>
            <consortium name="Ensembl"/>
        </authorList>
    </citation>
    <scope>IDENTIFICATION</scope>
</reference>